<proteinExistence type="predicted"/>
<name>A0A9D1Q4U6_9GAMM</name>
<accession>A0A9D1Q4U6</accession>
<dbReference type="EMBL" id="DXHP01000091">
    <property type="protein sequence ID" value="HIW06503.1"/>
    <property type="molecule type" value="Genomic_DNA"/>
</dbReference>
<reference evidence="1" key="1">
    <citation type="journal article" date="2021" name="PeerJ">
        <title>Extensive microbial diversity within the chicken gut microbiome revealed by metagenomics and culture.</title>
        <authorList>
            <person name="Gilroy R."/>
            <person name="Ravi A."/>
            <person name="Getino M."/>
            <person name="Pursley I."/>
            <person name="Horton D.L."/>
            <person name="Alikhan N.F."/>
            <person name="Baker D."/>
            <person name="Gharbi K."/>
            <person name="Hall N."/>
            <person name="Watson M."/>
            <person name="Adriaenssens E.M."/>
            <person name="Foster-Nyarko E."/>
            <person name="Jarju S."/>
            <person name="Secka A."/>
            <person name="Antonio M."/>
            <person name="Oren A."/>
            <person name="Chaudhuri R.R."/>
            <person name="La Ragione R."/>
            <person name="Hildebrand F."/>
            <person name="Pallen M.J."/>
        </authorList>
    </citation>
    <scope>NUCLEOTIDE SEQUENCE</scope>
    <source>
        <strain evidence="1">CHK160-9182</strain>
    </source>
</reference>
<comment type="caution">
    <text evidence="1">The sequence shown here is derived from an EMBL/GenBank/DDBJ whole genome shotgun (WGS) entry which is preliminary data.</text>
</comment>
<evidence type="ECO:0000313" key="2">
    <source>
        <dbReference type="Proteomes" id="UP000823934"/>
    </source>
</evidence>
<dbReference type="Proteomes" id="UP000823934">
    <property type="component" value="Unassembled WGS sequence"/>
</dbReference>
<sequence length="104" mass="11771">MWRFGLLSILLTGNCIAYAASTLTLEGKILFFGTIVEAPCKLKSQTVPMDYSSEQTIAILSNECLRDQKIGTHSIPTFRMSEYTPKNMTSEDAHHYQFIVTQYL</sequence>
<reference evidence="1" key="2">
    <citation type="submission" date="2021-04" db="EMBL/GenBank/DDBJ databases">
        <authorList>
            <person name="Gilroy R."/>
        </authorList>
    </citation>
    <scope>NUCLEOTIDE SEQUENCE</scope>
    <source>
        <strain evidence="1">CHK160-9182</strain>
    </source>
</reference>
<dbReference type="AlphaFoldDB" id="A0A9D1Q4U6"/>
<organism evidence="1 2">
    <name type="scientific">Candidatus Ignatzschineria merdigallinarum</name>
    <dbReference type="NCBI Taxonomy" id="2838621"/>
    <lineage>
        <taxon>Bacteria</taxon>
        <taxon>Pseudomonadati</taxon>
        <taxon>Pseudomonadota</taxon>
        <taxon>Gammaproteobacteria</taxon>
        <taxon>Cardiobacteriales</taxon>
        <taxon>Ignatzschineriaceae</taxon>
        <taxon>Ignatzschineria</taxon>
    </lineage>
</organism>
<gene>
    <name evidence="1" type="ORF">H9889_04160</name>
</gene>
<protein>
    <submittedName>
        <fullName evidence="1">Uncharacterized protein</fullName>
    </submittedName>
</protein>
<evidence type="ECO:0000313" key="1">
    <source>
        <dbReference type="EMBL" id="HIW06503.1"/>
    </source>
</evidence>